<gene>
    <name evidence="2" type="ORF">F53441_8632</name>
</gene>
<dbReference type="EMBL" id="JAADJG010000371">
    <property type="protein sequence ID" value="KAF4447882.1"/>
    <property type="molecule type" value="Genomic_DNA"/>
</dbReference>
<accession>A0A8H4KCG1</accession>
<dbReference type="AlphaFoldDB" id="A0A8H4KCG1"/>
<dbReference type="Proteomes" id="UP000605986">
    <property type="component" value="Unassembled WGS sequence"/>
</dbReference>
<sequence length="1189" mass="135649">MDPVDPVEFEIAHLNMSDSDSDEHSDASNEIFDNSGFSPSCGLCRFDFCEDDSIIVFKEECEPWYTTYAAPRRCCFYITHAHQTFHQECADMAFPDLRSGLRLDPGIYHATLLEPAEEGEFPPPSVKARRVRWLQKTFAKTLHVIIEKRLPLEVCDNIATYSLEDRAVQVIRHHWLKKDRPKPGRRSFRTADNHDLWAQYVEFEGIRYVCSLSYTSRGGDESRVLSRLGSPANIFIAHDYLGVTDIIATFGNDLPKIEKQPGRWWTIFARCQAPFLLSGRFDGIKLRELGVYDDPHEYPKDPTDVRWASLPTTLNPIPMPPHPVKHLWSDGQIIRAVDWNMPGICGYAICICEDTIMKIIPHKTDEKLLYDFSGSTQYRYSWIYFPLDPGDRISEVWVRSYSVKRDDGEADPAATLLLRTNTGRLLTLGPQLKYGQPEGFNSHARYEAVGIMSQIHPCRMYFAFWQQDVSWMRFEGATTFSKLNLKLSRNEEHGLEPDNCQYHYSSAELEGVRQVTPCISWRKRRPDAILGLLLTYTDGRQRSVGQVRLDFLDTPIDVVSDTMWIVLPGVEESCPGCGTKHDTSGVDFISFNEPDEDKKTCIKIPFRGRLDWYFSEDDCHVFHHDDPVPQDEFLGILAQESAPGVLGTTRPGRVVKPFDVNQDQLSFTVKLEFEDPYYPDGDWESPVVSEVEERSFFPTCGLCRFEFDEGDSIIVCTTNAFIAARKGGNPWAAHYANFMANYEASDTCHDECVSYAMPPLITDGQLDPDISAATSRGNAWDDPQEPPGRRRWLENSSRRDMVDHVYPKKCLANAFGNQSIKVRGLGVVQCATSFLQFFRPGPYEVRWAMPPAPRKHSPKVLLDTDSSQFIQVVNWNMQDKMGYSFLIFEEGVETIIPHQAGNSATCDGLYPGHPRFNIWLYFPMDPDERVSEFWIRTLTMPTLNKFVLILLTNKGRSLVLGPQAAEPDLAYHSIVTLPQERSYSMFYTGGCNGGWLHFDSVSTWNHPEKRRCLPALRSFPDIMMDNGSYYTSAKLDEVREITPCLSWKQGREEGENQVILGLLLTYTDGRQSCVGEVRLDQLGTPKTVISEIMCIEYLEEKDDDPEDTNSYCYAAGITWFGFSEPLFSSSSSGKSKANPPDGQVFYGDGLDNSEEEIRPTKFLSVPMRGRLDWTKILYRTRLDYMLGWR</sequence>
<feature type="region of interest" description="Disordered" evidence="1">
    <location>
        <begin position="1131"/>
        <end position="1151"/>
    </location>
</feature>
<name>A0A8H4KCG1_9HYPO</name>
<evidence type="ECO:0000313" key="3">
    <source>
        <dbReference type="Proteomes" id="UP000605986"/>
    </source>
</evidence>
<keyword evidence="3" id="KW-1185">Reference proteome</keyword>
<reference evidence="2" key="1">
    <citation type="submission" date="2020-01" db="EMBL/GenBank/DDBJ databases">
        <title>Identification and distribution of gene clusters putatively required for synthesis of sphingolipid metabolism inhibitors in phylogenetically diverse species of the filamentous fungus Fusarium.</title>
        <authorList>
            <person name="Kim H.-S."/>
            <person name="Busman M."/>
            <person name="Brown D.W."/>
            <person name="Divon H."/>
            <person name="Uhlig S."/>
            <person name="Proctor R.H."/>
        </authorList>
    </citation>
    <scope>NUCLEOTIDE SEQUENCE</scope>
    <source>
        <strain evidence="2">NRRL 53441</strain>
    </source>
</reference>
<feature type="region of interest" description="Disordered" evidence="1">
    <location>
        <begin position="771"/>
        <end position="791"/>
    </location>
</feature>
<proteinExistence type="predicted"/>
<comment type="caution">
    <text evidence="2">The sequence shown here is derived from an EMBL/GenBank/DDBJ whole genome shotgun (WGS) entry which is preliminary data.</text>
</comment>
<evidence type="ECO:0000313" key="2">
    <source>
        <dbReference type="EMBL" id="KAF4447882.1"/>
    </source>
</evidence>
<evidence type="ECO:0000256" key="1">
    <source>
        <dbReference type="SAM" id="MobiDB-lite"/>
    </source>
</evidence>
<dbReference type="OrthoDB" id="5153231at2759"/>
<organism evidence="2 3">
    <name type="scientific">Fusarium austroafricanum</name>
    <dbReference type="NCBI Taxonomy" id="2364996"/>
    <lineage>
        <taxon>Eukaryota</taxon>
        <taxon>Fungi</taxon>
        <taxon>Dikarya</taxon>
        <taxon>Ascomycota</taxon>
        <taxon>Pezizomycotina</taxon>
        <taxon>Sordariomycetes</taxon>
        <taxon>Hypocreomycetidae</taxon>
        <taxon>Hypocreales</taxon>
        <taxon>Nectriaceae</taxon>
        <taxon>Fusarium</taxon>
        <taxon>Fusarium concolor species complex</taxon>
    </lineage>
</organism>
<protein>
    <submittedName>
        <fullName evidence="2">Uncharacterized protein</fullName>
    </submittedName>
</protein>